<evidence type="ECO:0000256" key="11">
    <source>
        <dbReference type="SAM" id="Phobius"/>
    </source>
</evidence>
<dbReference type="EMBL" id="HE978323">
    <property type="protein sequence ID" value="CCK72352.1"/>
    <property type="molecule type" value="Genomic_DNA"/>
</dbReference>
<dbReference type="FunFam" id="1.20.1560.10:FF:000013">
    <property type="entry name" value="ABC transporter C family member 2"/>
    <property type="match status" value="1"/>
</dbReference>
<dbReference type="CDD" id="cd03244">
    <property type="entry name" value="ABCC_MRP_domain2"/>
    <property type="match status" value="1"/>
</dbReference>
<gene>
    <name evidence="14" type="primary">KNAG0J02730</name>
    <name evidence="14" type="ordered locus">KNAG_0J02730</name>
</gene>
<dbReference type="GO" id="GO:0005524">
    <property type="term" value="F:ATP binding"/>
    <property type="evidence" value="ECO:0007669"/>
    <property type="project" value="UniProtKB-KW"/>
</dbReference>
<comment type="function">
    <text evidence="10">Cooperates for the ATP-dependent vacuolar transport of bilirubin and glutathione conjugates.</text>
</comment>
<dbReference type="FunFam" id="1.20.1560.10:FF:000020">
    <property type="entry name" value="ABC metal ion transporter"/>
    <property type="match status" value="1"/>
</dbReference>
<dbReference type="PROSITE" id="PS50893">
    <property type="entry name" value="ABC_TRANSPORTER_2"/>
    <property type="match status" value="2"/>
</dbReference>
<sequence>MNTVAYFGNTTGCPYGFKPYIDNTVNALNPCFLSMVSMGQALFFLAVGAVQLIQLWRSDKAPRNLAAKILVPTVVPKKHLLHLSSISLQFVLLMCQLILVSSVQSTPSVLKYNIISNLTFVLIISLPTQYLQYFKSICSIGNQLFYYLFQIILLGFEVLQKYSHYPDEAYNLTHGTLSSVLEAALLLNAFNIFLYDVYLFEPAEQIKAYYKEKSWFPTVHVFANLTFTWMNELIMETYHNNKLRDPNNLPLPPVDLDIASICKEVEKNWEVQKWENKFSLFTALWRTFALSIVFAFTFETLKDLLTILEPQFLRLFIIRFNPNVVSTYPILHGVFIALALFLTNVISTLLGNQFYITIFQVGLGIRGSLSTMIYRKSLKLSHSAKEEFSTGDILNYISVDVLKIQRFFENSQSIIGAPIQMVIVLISLYLLLGKATVGGLIPMFIMMPINAMLSRKVKGLFKTKMQYNDARIKTTSEMLNSMKSIKLYAWEKPMLKRLSYIRNDLELANLKKIGIATNLIYFAWNCVPLVVTCSTFAIYSLITDNPLTPELVFPSLSLFNILNDAIYTIPATISQIIETNVSIGRVKKFLLGEELDRSFIEEIADKHDESPFAVEILNATFLWKSKASLQAGDGTDEETSIGSTVVALKDIDFFRAKKNVLTCVVGRVGSGKTTLLKSILGQLPCTSGSQKAIPPKLIIRGESVAYCPQEAWIMNDSIKENILFGHRYDETFYNLTVKACELRPDFKILPDGDNTLVGEKGITLSGGQKARLSLARAVYSRSDIYLLDDVLSAVDAGVRKSIIHRVLDSDTGLLKNKAIILTTNDISVLEHSDRIYVLQDGRIIEESTYAEAIEDNDVKPFLYKLLKEFRAKFGSLELQSSTSSEIKSSASFIKGAEFQDIEDAIDPVVVEVDSRRASLVTLRPHPFVQKDKGDSANNSNAEATAVGKVKWSVYITYAKACGITGVVLFFLFLILSRLFDLAETFWLKYWSEYNQKYNKNIDVWKFVGIYALIGIASAAFNNLRTIILLVYCTIRGAKKLHDNMAHAIVYSSMQFFETTPIGRILNRFSADIDTVDSTLQMVFMVFFKSIFSYLITVILITISMPLFLVFCLFLMVIYIYYQKLFIVQSRELKRMTSISYSPIMSLVGESLGGLAVIRAYKHFSMFKYLNNERVQFNINCVFDYRSTNRWLSIRLQTIGALMVLITGMLSLSTISSSKPLTAGMVGLLMSYVLQVTTSLMWIVRSSVMIETGIVSVERIMEYCELPSEAEQIVDDYRPASNWPSKGAIQFKNYSTRYRANLDPVLKNISININPGEKVGIVGRTGAGKSTLTLALFRLLEPIEGTIIIDGMDISKIGISDLRSHLAIIPQDAQAFEGTVRSNLDPFNMFSDKELDTAITLSHLKPHLKKLMEESGSELPLNDYLELGIKESGSSLSVGQRQLLCLARALLNRSKILVLDEATASVDVETDKIIQATIRESFSDRTIITIAHRIDTVLDSDRILVLEQGEVKEFNSPASLLADKSTLFYQLCEKAGLT</sequence>
<dbReference type="KEGG" id="kng:KNAG_0J02730"/>
<feature type="transmembrane region" description="Helical" evidence="11">
    <location>
        <begin position="413"/>
        <end position="431"/>
    </location>
</feature>
<feature type="transmembrane region" description="Helical" evidence="11">
    <location>
        <begin position="32"/>
        <end position="53"/>
    </location>
</feature>
<evidence type="ECO:0000256" key="6">
    <source>
        <dbReference type="ARBA" id="ARBA00022741"/>
    </source>
</evidence>
<evidence type="ECO:0000256" key="7">
    <source>
        <dbReference type="ARBA" id="ARBA00022840"/>
    </source>
</evidence>
<evidence type="ECO:0000256" key="3">
    <source>
        <dbReference type="ARBA" id="ARBA00022554"/>
    </source>
</evidence>
<dbReference type="PANTHER" id="PTHR24223">
    <property type="entry name" value="ATP-BINDING CASSETTE SUB-FAMILY C"/>
    <property type="match status" value="1"/>
</dbReference>
<evidence type="ECO:0000256" key="4">
    <source>
        <dbReference type="ARBA" id="ARBA00022692"/>
    </source>
</evidence>
<dbReference type="RefSeq" id="XP_022466597.1">
    <property type="nucleotide sequence ID" value="XM_022610286.1"/>
</dbReference>
<accession>J7S310</accession>
<keyword evidence="8 11" id="KW-1133">Transmembrane helix</keyword>
<feature type="transmembrane region" description="Helical" evidence="11">
    <location>
        <begin position="437"/>
        <end position="454"/>
    </location>
</feature>
<dbReference type="InterPro" id="IPR003593">
    <property type="entry name" value="AAA+_ATPase"/>
</dbReference>
<feature type="domain" description="ABC transporter" evidence="12">
    <location>
        <begin position="1288"/>
        <end position="1532"/>
    </location>
</feature>
<dbReference type="PROSITE" id="PS00211">
    <property type="entry name" value="ABC_TRANSPORTER_1"/>
    <property type="match status" value="2"/>
</dbReference>
<dbReference type="GO" id="GO:0016887">
    <property type="term" value="F:ATP hydrolysis activity"/>
    <property type="evidence" value="ECO:0007669"/>
    <property type="project" value="InterPro"/>
</dbReference>
<evidence type="ECO:0008006" key="16">
    <source>
        <dbReference type="Google" id="ProtNLM"/>
    </source>
</evidence>
<dbReference type="PANTHER" id="PTHR24223:SF443">
    <property type="entry name" value="MULTIDRUG-RESISTANCE LIKE PROTEIN 1, ISOFORM I"/>
    <property type="match status" value="1"/>
</dbReference>
<dbReference type="InterPro" id="IPR056227">
    <property type="entry name" value="TMD0_ABC"/>
</dbReference>
<evidence type="ECO:0000313" key="14">
    <source>
        <dbReference type="EMBL" id="CCK72352.1"/>
    </source>
</evidence>
<feature type="transmembrane region" description="Helical" evidence="11">
    <location>
        <begin position="330"/>
        <end position="350"/>
    </location>
</feature>
<dbReference type="OMA" id="KTWIMAF"/>
<evidence type="ECO:0000313" key="15">
    <source>
        <dbReference type="Proteomes" id="UP000006310"/>
    </source>
</evidence>
<dbReference type="GO" id="GO:0140359">
    <property type="term" value="F:ABC-type transporter activity"/>
    <property type="evidence" value="ECO:0007669"/>
    <property type="project" value="InterPro"/>
</dbReference>
<feature type="domain" description="ABC transmembrane type-1" evidence="13">
    <location>
        <begin position="304"/>
        <end position="578"/>
    </location>
</feature>
<dbReference type="SUPFAM" id="SSF52540">
    <property type="entry name" value="P-loop containing nucleoside triphosphate hydrolases"/>
    <property type="match status" value="2"/>
</dbReference>
<proteinExistence type="predicted"/>
<dbReference type="InterPro" id="IPR044746">
    <property type="entry name" value="ABCC_6TM_D1"/>
</dbReference>
<dbReference type="InterPro" id="IPR050173">
    <property type="entry name" value="ABC_transporter_C-like"/>
</dbReference>
<dbReference type="Pfam" id="PF00664">
    <property type="entry name" value="ABC_membrane"/>
    <property type="match status" value="2"/>
</dbReference>
<dbReference type="InterPro" id="IPR036640">
    <property type="entry name" value="ABC1_TM_sf"/>
</dbReference>
<dbReference type="GO" id="GO:0042144">
    <property type="term" value="P:vacuole fusion, non-autophagic"/>
    <property type="evidence" value="ECO:0007669"/>
    <property type="project" value="UniProtKB-ARBA"/>
</dbReference>
<feature type="domain" description="ABC transmembrane type-1" evidence="13">
    <location>
        <begin position="967"/>
        <end position="1251"/>
    </location>
</feature>
<comment type="subcellular location">
    <subcellularLocation>
        <location evidence="1">Vacuole membrane</location>
        <topology evidence="1">Multi-pass membrane protein</topology>
    </subcellularLocation>
</comment>
<dbReference type="SUPFAM" id="SSF90123">
    <property type="entry name" value="ABC transporter transmembrane region"/>
    <property type="match status" value="2"/>
</dbReference>
<dbReference type="Pfam" id="PF00005">
    <property type="entry name" value="ABC_tran"/>
    <property type="match status" value="2"/>
</dbReference>
<feature type="transmembrane region" description="Helical" evidence="11">
    <location>
        <begin position="1090"/>
        <end position="1120"/>
    </location>
</feature>
<reference evidence="15" key="2">
    <citation type="submission" date="2012-08" db="EMBL/GenBank/DDBJ databases">
        <title>Genome sequence of Kazachstania naganishii.</title>
        <authorList>
            <person name="Gordon J.L."/>
            <person name="Armisen D."/>
            <person name="Proux-Wera E."/>
            <person name="OhEigeartaigh S.S."/>
            <person name="Byrne K.P."/>
            <person name="Wolfe K.H."/>
        </authorList>
    </citation>
    <scope>NUCLEOTIDE SEQUENCE [LARGE SCALE GENOMIC DNA]</scope>
    <source>
        <strain evidence="15">ATCC MYA-139 / BCRC 22969 / CBS 8797 / CCRC 22969 / KCTC 17520 / NBRC 10181 / NCYC 3082</strain>
    </source>
</reference>
<feature type="transmembrane region" description="Helical" evidence="11">
    <location>
        <begin position="1007"/>
        <end position="1034"/>
    </location>
</feature>
<dbReference type="Pfam" id="PF24357">
    <property type="entry name" value="TMD0_ABC"/>
    <property type="match status" value="1"/>
</dbReference>
<dbReference type="GO" id="GO:0000329">
    <property type="term" value="C:fungal-type vacuole membrane"/>
    <property type="evidence" value="ECO:0007669"/>
    <property type="project" value="UniProtKB-ARBA"/>
</dbReference>
<dbReference type="GeneID" id="34528107"/>
<evidence type="ECO:0000256" key="2">
    <source>
        <dbReference type="ARBA" id="ARBA00022448"/>
    </source>
</evidence>
<dbReference type="Gene3D" id="1.20.1560.10">
    <property type="entry name" value="ABC transporter type 1, transmembrane domain"/>
    <property type="match status" value="2"/>
</dbReference>
<evidence type="ECO:0000256" key="9">
    <source>
        <dbReference type="ARBA" id="ARBA00023136"/>
    </source>
</evidence>
<evidence type="ECO:0000256" key="5">
    <source>
        <dbReference type="ARBA" id="ARBA00022737"/>
    </source>
</evidence>
<feature type="transmembrane region" description="Helical" evidence="11">
    <location>
        <begin position="1195"/>
        <end position="1214"/>
    </location>
</feature>
<feature type="transmembrane region" description="Helical" evidence="11">
    <location>
        <begin position="183"/>
        <end position="200"/>
    </location>
</feature>
<keyword evidence="5" id="KW-0677">Repeat</keyword>
<dbReference type="STRING" id="1071383.J7S310"/>
<keyword evidence="4 11" id="KW-0812">Transmembrane</keyword>
<dbReference type="OrthoDB" id="6500128at2759"/>
<dbReference type="InterPro" id="IPR011527">
    <property type="entry name" value="ABC1_TM_dom"/>
</dbReference>
<dbReference type="SMART" id="SM00382">
    <property type="entry name" value="AAA"/>
    <property type="match status" value="2"/>
</dbReference>
<feature type="transmembrane region" description="Helical" evidence="11">
    <location>
        <begin position="519"/>
        <end position="539"/>
    </location>
</feature>
<keyword evidence="7" id="KW-0067">ATP-binding</keyword>
<keyword evidence="6" id="KW-0547">Nucleotide-binding</keyword>
<feature type="transmembrane region" description="Helical" evidence="11">
    <location>
        <begin position="957"/>
        <end position="979"/>
    </location>
</feature>
<evidence type="ECO:0000256" key="8">
    <source>
        <dbReference type="ARBA" id="ARBA00022989"/>
    </source>
</evidence>
<dbReference type="CDD" id="cd03250">
    <property type="entry name" value="ABCC_MRP_domain1"/>
    <property type="match status" value="1"/>
</dbReference>
<feature type="transmembrane region" description="Helical" evidence="11">
    <location>
        <begin position="144"/>
        <end position="163"/>
    </location>
</feature>
<evidence type="ECO:0000259" key="13">
    <source>
        <dbReference type="PROSITE" id="PS50929"/>
    </source>
</evidence>
<dbReference type="InterPro" id="IPR017871">
    <property type="entry name" value="ABC_transporter-like_CS"/>
</dbReference>
<dbReference type="PROSITE" id="PS50929">
    <property type="entry name" value="ABC_TM1F"/>
    <property type="match status" value="2"/>
</dbReference>
<name>J7S310_HUIN7</name>
<keyword evidence="2" id="KW-0813">Transport</keyword>
<dbReference type="CDD" id="cd18603">
    <property type="entry name" value="ABC_6TM_MRP1_2_3_6_D2_like"/>
    <property type="match status" value="1"/>
</dbReference>
<evidence type="ECO:0000256" key="10">
    <source>
        <dbReference type="ARBA" id="ARBA00053425"/>
    </source>
</evidence>
<reference evidence="14 15" key="1">
    <citation type="journal article" date="2011" name="Proc. Natl. Acad. Sci. U.S.A.">
        <title>Evolutionary erosion of yeast sex chromosomes by mating-type switching accidents.</title>
        <authorList>
            <person name="Gordon J.L."/>
            <person name="Armisen D."/>
            <person name="Proux-Wera E."/>
            <person name="Oheigeartaigh S.S."/>
            <person name="Byrne K.P."/>
            <person name="Wolfe K.H."/>
        </authorList>
    </citation>
    <scope>NUCLEOTIDE SEQUENCE [LARGE SCALE GENOMIC DNA]</scope>
    <source>
        <strain evidence="15">ATCC MYA-139 / BCRC 22969 / CBS 8797 / CCRC 22969 / KCTC 17520 / NBRC 10181 / NCYC 3082</strain>
    </source>
</reference>
<protein>
    <recommendedName>
        <fullName evidence="16">Bile pigment transporter 1</fullName>
    </recommendedName>
</protein>
<feature type="transmembrane region" description="Helical" evidence="11">
    <location>
        <begin position="1220"/>
        <end position="1243"/>
    </location>
</feature>
<organism evidence="14 15">
    <name type="scientific">Huiozyma naganishii (strain ATCC MYA-139 / BCRC 22969 / CBS 8797 / KCTC 17520 / NBRC 10181 / NCYC 3082 / Yp74L-3)</name>
    <name type="common">Yeast</name>
    <name type="synonym">Kazachstania naganishii</name>
    <dbReference type="NCBI Taxonomy" id="1071383"/>
    <lineage>
        <taxon>Eukaryota</taxon>
        <taxon>Fungi</taxon>
        <taxon>Dikarya</taxon>
        <taxon>Ascomycota</taxon>
        <taxon>Saccharomycotina</taxon>
        <taxon>Saccharomycetes</taxon>
        <taxon>Saccharomycetales</taxon>
        <taxon>Saccharomycetaceae</taxon>
        <taxon>Huiozyma</taxon>
    </lineage>
</organism>
<feature type="domain" description="ABC transporter" evidence="12">
    <location>
        <begin position="629"/>
        <end position="865"/>
    </location>
</feature>
<dbReference type="Gene3D" id="3.40.50.300">
    <property type="entry name" value="P-loop containing nucleotide triphosphate hydrolases"/>
    <property type="match status" value="2"/>
</dbReference>
<dbReference type="InterPro" id="IPR003439">
    <property type="entry name" value="ABC_transporter-like_ATP-bd"/>
</dbReference>
<feature type="transmembrane region" description="Helical" evidence="11">
    <location>
        <begin position="278"/>
        <end position="298"/>
    </location>
</feature>
<dbReference type="Proteomes" id="UP000006310">
    <property type="component" value="Chromosome 10"/>
</dbReference>
<dbReference type="CDD" id="cd18579">
    <property type="entry name" value="ABC_6TM_ABCC_D1"/>
    <property type="match status" value="1"/>
</dbReference>
<feature type="transmembrane region" description="Helical" evidence="11">
    <location>
        <begin position="1140"/>
        <end position="1160"/>
    </location>
</feature>
<evidence type="ECO:0000256" key="1">
    <source>
        <dbReference type="ARBA" id="ARBA00004128"/>
    </source>
</evidence>
<keyword evidence="15" id="KW-1185">Reference proteome</keyword>
<dbReference type="eggNOG" id="KOG0054">
    <property type="taxonomic scope" value="Eukaryota"/>
</dbReference>
<keyword evidence="9 11" id="KW-0472">Membrane</keyword>
<dbReference type="FunFam" id="3.40.50.300:FF:000997">
    <property type="entry name" value="Multidrug resistance-associated protein 1"/>
    <property type="match status" value="1"/>
</dbReference>
<keyword evidence="3" id="KW-0926">Vacuole</keyword>
<feature type="transmembrane region" description="Helical" evidence="11">
    <location>
        <begin position="112"/>
        <end position="132"/>
    </location>
</feature>
<dbReference type="InterPro" id="IPR027417">
    <property type="entry name" value="P-loop_NTPase"/>
</dbReference>
<dbReference type="HOGENOM" id="CLU_000604_27_3_1"/>
<evidence type="ECO:0000259" key="12">
    <source>
        <dbReference type="PROSITE" id="PS50893"/>
    </source>
</evidence>
<dbReference type="FunFam" id="3.40.50.300:FF:000565">
    <property type="entry name" value="ABC bile acid transporter"/>
    <property type="match status" value="1"/>
</dbReference>
<feature type="transmembrane region" description="Helical" evidence="11">
    <location>
        <begin position="80"/>
        <end position="100"/>
    </location>
</feature>